<keyword evidence="5" id="KW-1185">Reference proteome</keyword>
<dbReference type="SMART" id="SM00407">
    <property type="entry name" value="IGc1"/>
    <property type="match status" value="1"/>
</dbReference>
<protein>
    <recommendedName>
        <fullName evidence="3">Ig-like domain-containing protein</fullName>
    </recommendedName>
</protein>
<dbReference type="PANTHER" id="PTHR16675:SF237">
    <property type="entry name" value="MHC CLASS I ANTIGEN TRANSCRIPT VARIANT 1-RELATED"/>
    <property type="match status" value="1"/>
</dbReference>
<dbReference type="InterPro" id="IPR003597">
    <property type="entry name" value="Ig_C1-set"/>
</dbReference>
<dbReference type="STRING" id="109280.ENSHCOP00000013418"/>
<dbReference type="SUPFAM" id="SSF54452">
    <property type="entry name" value="MHC antigen-recognition domain"/>
    <property type="match status" value="1"/>
</dbReference>
<dbReference type="GO" id="GO:0005615">
    <property type="term" value="C:extracellular space"/>
    <property type="evidence" value="ECO:0007669"/>
    <property type="project" value="TreeGrafter"/>
</dbReference>
<sequence length="403" mass="45973">IKSLNPVYPITCISPYFLLVIHTLRYFRTASTDIAGFPAYIEVGYVDGVEFTHYNSESKKAEAKQDWMKSFAVDNPDYWEMETQRNVVNEHVFLVNIGIAKERFNHTGGVHIIQWMFGCEWNDETNETDGCNQHSYDGEDFIALDTKTMTYVAANPQAFITTLKWNRDQDRKEYRKHYYTEMCPSLLRRLVNYGQKVLMRTELPKVSLLQKTPSSPVTCHASGFYPHMADLFWRKDGEQLHEDVDSGQTLPNHDGTFQMMVDLRLEVTDEVEGQYECVFQLAGVKGEIVTKLEKRNILSNARNEGEEPSSRILVTANVLSFTTCADLIARAYEKKTGNCCHVDQNSQYVLVIASGSSTLPTATGFLLVIFDGCPVLGHVYFRHLLMTIIHGPWRNTFGAFPPE</sequence>
<dbReference type="InterPro" id="IPR001039">
    <property type="entry name" value="MHC_I_a_a1/a2"/>
</dbReference>
<evidence type="ECO:0000259" key="3">
    <source>
        <dbReference type="PROSITE" id="PS50835"/>
    </source>
</evidence>
<reference evidence="4" key="1">
    <citation type="submission" date="2025-08" db="UniProtKB">
        <authorList>
            <consortium name="Ensembl"/>
        </authorList>
    </citation>
    <scope>IDENTIFICATION</scope>
</reference>
<evidence type="ECO:0000256" key="2">
    <source>
        <dbReference type="RuleBase" id="RU004439"/>
    </source>
</evidence>
<dbReference type="Gene3D" id="2.60.40.10">
    <property type="entry name" value="Immunoglobulins"/>
    <property type="match status" value="1"/>
</dbReference>
<dbReference type="InterPro" id="IPR011161">
    <property type="entry name" value="MHC_I-like_Ag-recog"/>
</dbReference>
<reference evidence="4" key="2">
    <citation type="submission" date="2025-09" db="UniProtKB">
        <authorList>
            <consortium name="Ensembl"/>
        </authorList>
    </citation>
    <scope>IDENTIFICATION</scope>
</reference>
<dbReference type="PANTHER" id="PTHR16675">
    <property type="entry name" value="MHC CLASS I-RELATED"/>
    <property type="match status" value="1"/>
</dbReference>
<keyword evidence="1" id="KW-0325">Glycoprotein</keyword>
<dbReference type="Proteomes" id="UP000264820">
    <property type="component" value="Unplaced"/>
</dbReference>
<dbReference type="PRINTS" id="PR01638">
    <property type="entry name" value="MHCCLASSI"/>
</dbReference>
<proteinExistence type="inferred from homology"/>
<dbReference type="Pfam" id="PF07654">
    <property type="entry name" value="C1-set"/>
    <property type="match status" value="1"/>
</dbReference>
<evidence type="ECO:0000256" key="1">
    <source>
        <dbReference type="ARBA" id="ARBA00023180"/>
    </source>
</evidence>
<dbReference type="InterPro" id="IPR036179">
    <property type="entry name" value="Ig-like_dom_sf"/>
</dbReference>
<dbReference type="InterPro" id="IPR050208">
    <property type="entry name" value="MHC_class-I_related"/>
</dbReference>
<name>A0A3Q2Y8J8_HIPCM</name>
<dbReference type="PROSITE" id="PS50835">
    <property type="entry name" value="IG_LIKE"/>
    <property type="match status" value="1"/>
</dbReference>
<dbReference type="AlphaFoldDB" id="A0A3Q2Y8J8"/>
<dbReference type="FunFam" id="3.30.500.10:FF:000001">
    <property type="entry name" value="H-2 class I histocompatibility antigen, alpha chain"/>
    <property type="match status" value="1"/>
</dbReference>
<dbReference type="InterPro" id="IPR007110">
    <property type="entry name" value="Ig-like_dom"/>
</dbReference>
<dbReference type="SUPFAM" id="SSF48726">
    <property type="entry name" value="Immunoglobulin"/>
    <property type="match status" value="1"/>
</dbReference>
<dbReference type="Pfam" id="PF00129">
    <property type="entry name" value="MHC_I"/>
    <property type="match status" value="1"/>
</dbReference>
<feature type="domain" description="Ig-like" evidence="3">
    <location>
        <begin position="204"/>
        <end position="277"/>
    </location>
</feature>
<dbReference type="Ensembl" id="ENSHCOT00000027305.1">
    <property type="protein sequence ID" value="ENSHCOP00000013418.1"/>
    <property type="gene ID" value="ENSHCOG00000020576.1"/>
</dbReference>
<dbReference type="Gene3D" id="3.30.500.10">
    <property type="entry name" value="MHC class I-like antigen recognition-like"/>
    <property type="match status" value="1"/>
</dbReference>
<accession>A0A3Q2Y8J8</accession>
<dbReference type="GO" id="GO:0006955">
    <property type="term" value="P:immune response"/>
    <property type="evidence" value="ECO:0007669"/>
    <property type="project" value="TreeGrafter"/>
</dbReference>
<dbReference type="GO" id="GO:0009897">
    <property type="term" value="C:external side of plasma membrane"/>
    <property type="evidence" value="ECO:0007669"/>
    <property type="project" value="TreeGrafter"/>
</dbReference>
<comment type="similarity">
    <text evidence="2">Belongs to the MHC class I family.</text>
</comment>
<evidence type="ECO:0000313" key="4">
    <source>
        <dbReference type="Ensembl" id="ENSHCOP00000013418.1"/>
    </source>
</evidence>
<evidence type="ECO:0000313" key="5">
    <source>
        <dbReference type="Proteomes" id="UP000264820"/>
    </source>
</evidence>
<dbReference type="GeneTree" id="ENSGT01120000271828"/>
<dbReference type="InterPro" id="IPR013783">
    <property type="entry name" value="Ig-like_fold"/>
</dbReference>
<dbReference type="InterPro" id="IPR011162">
    <property type="entry name" value="MHC_I/II-like_Ag-recog"/>
</dbReference>
<dbReference type="InterPro" id="IPR037055">
    <property type="entry name" value="MHC_I-like_Ag-recog_sf"/>
</dbReference>
<organism evidence="4 5">
    <name type="scientific">Hippocampus comes</name>
    <name type="common">Tiger tail seahorse</name>
    <dbReference type="NCBI Taxonomy" id="109280"/>
    <lineage>
        <taxon>Eukaryota</taxon>
        <taxon>Metazoa</taxon>
        <taxon>Chordata</taxon>
        <taxon>Craniata</taxon>
        <taxon>Vertebrata</taxon>
        <taxon>Euteleostomi</taxon>
        <taxon>Actinopterygii</taxon>
        <taxon>Neopterygii</taxon>
        <taxon>Teleostei</taxon>
        <taxon>Neoteleostei</taxon>
        <taxon>Acanthomorphata</taxon>
        <taxon>Syngnathiaria</taxon>
        <taxon>Syngnathiformes</taxon>
        <taxon>Syngnathoidei</taxon>
        <taxon>Syngnathidae</taxon>
        <taxon>Hippocampus</taxon>
    </lineage>
</organism>